<reference evidence="1" key="1">
    <citation type="submission" date="2014-11" db="EMBL/GenBank/DDBJ databases">
        <authorList>
            <person name="Amaro Gonzalez C."/>
        </authorList>
    </citation>
    <scope>NUCLEOTIDE SEQUENCE</scope>
</reference>
<dbReference type="AlphaFoldDB" id="A0A0E9W606"/>
<dbReference type="EMBL" id="GBXM01023674">
    <property type="protein sequence ID" value="JAH84903.1"/>
    <property type="molecule type" value="Transcribed_RNA"/>
</dbReference>
<sequence length="38" mass="4188">MEDPSGHCDPTPRLCAYNPESGVFTDTESSHYICRATV</sequence>
<organism evidence="1">
    <name type="scientific">Anguilla anguilla</name>
    <name type="common">European freshwater eel</name>
    <name type="synonym">Muraena anguilla</name>
    <dbReference type="NCBI Taxonomy" id="7936"/>
    <lineage>
        <taxon>Eukaryota</taxon>
        <taxon>Metazoa</taxon>
        <taxon>Chordata</taxon>
        <taxon>Craniata</taxon>
        <taxon>Vertebrata</taxon>
        <taxon>Euteleostomi</taxon>
        <taxon>Actinopterygii</taxon>
        <taxon>Neopterygii</taxon>
        <taxon>Teleostei</taxon>
        <taxon>Anguilliformes</taxon>
        <taxon>Anguillidae</taxon>
        <taxon>Anguilla</taxon>
    </lineage>
</organism>
<proteinExistence type="predicted"/>
<name>A0A0E9W606_ANGAN</name>
<reference evidence="1" key="2">
    <citation type="journal article" date="2015" name="Fish Shellfish Immunol.">
        <title>Early steps in the European eel (Anguilla anguilla)-Vibrio vulnificus interaction in the gills: Role of the RtxA13 toxin.</title>
        <authorList>
            <person name="Callol A."/>
            <person name="Pajuelo D."/>
            <person name="Ebbesson L."/>
            <person name="Teles M."/>
            <person name="MacKenzie S."/>
            <person name="Amaro C."/>
        </authorList>
    </citation>
    <scope>NUCLEOTIDE SEQUENCE</scope>
</reference>
<evidence type="ECO:0000313" key="1">
    <source>
        <dbReference type="EMBL" id="JAH84903.1"/>
    </source>
</evidence>
<protein>
    <submittedName>
        <fullName evidence="1">Uncharacterized protein</fullName>
    </submittedName>
</protein>
<accession>A0A0E9W606</accession>